<dbReference type="InterPro" id="IPR023346">
    <property type="entry name" value="Lysozyme-like_dom_sf"/>
</dbReference>
<evidence type="ECO:0000313" key="3">
    <source>
        <dbReference type="EMBL" id="QCT02204.1"/>
    </source>
</evidence>
<dbReference type="GO" id="GO:0008933">
    <property type="term" value="F:peptidoglycan lytic transglycosylase activity"/>
    <property type="evidence" value="ECO:0007669"/>
    <property type="project" value="InterPro"/>
</dbReference>
<dbReference type="GO" id="GO:0000270">
    <property type="term" value="P:peptidoglycan metabolic process"/>
    <property type="evidence" value="ECO:0007669"/>
    <property type="project" value="InterPro"/>
</dbReference>
<dbReference type="InterPro" id="IPR008258">
    <property type="entry name" value="Transglycosylase_SLT_dom_1"/>
</dbReference>
<dbReference type="PANTHER" id="PTHR37423:SF2">
    <property type="entry name" value="MEMBRANE-BOUND LYTIC MUREIN TRANSGLYCOSYLASE C"/>
    <property type="match status" value="1"/>
</dbReference>
<dbReference type="PROSITE" id="PS00922">
    <property type="entry name" value="TRANSGLYCOSYLASE"/>
    <property type="match status" value="1"/>
</dbReference>
<feature type="domain" description="Transglycosylase SLT" evidence="2">
    <location>
        <begin position="124"/>
        <end position="219"/>
    </location>
</feature>
<protein>
    <submittedName>
        <fullName evidence="3">Lytic transglycosylase subunit</fullName>
    </submittedName>
</protein>
<dbReference type="AlphaFoldDB" id="A0A4V1G3S4"/>
<accession>A0A4V1G3S4</accession>
<dbReference type="CDD" id="cd00254">
    <property type="entry name" value="LT-like"/>
    <property type="match status" value="1"/>
</dbReference>
<evidence type="ECO:0000256" key="1">
    <source>
        <dbReference type="ARBA" id="ARBA00007734"/>
    </source>
</evidence>
<dbReference type="Gene3D" id="1.10.530.10">
    <property type="match status" value="1"/>
</dbReference>
<gene>
    <name evidence="3" type="ORF">E6C60_1488</name>
</gene>
<dbReference type="GO" id="GO:0016020">
    <property type="term" value="C:membrane"/>
    <property type="evidence" value="ECO:0007669"/>
    <property type="project" value="InterPro"/>
</dbReference>
<evidence type="ECO:0000259" key="2">
    <source>
        <dbReference type="Pfam" id="PF01464"/>
    </source>
</evidence>
<keyword evidence="4" id="KW-1185">Reference proteome</keyword>
<evidence type="ECO:0000313" key="4">
    <source>
        <dbReference type="Proteomes" id="UP000300879"/>
    </source>
</evidence>
<comment type="similarity">
    <text evidence="1">Belongs to the transglycosylase Slt family.</text>
</comment>
<organism evidence="3 4">
    <name type="scientific">Paenibacillus algicola</name>
    <dbReference type="NCBI Taxonomy" id="2565926"/>
    <lineage>
        <taxon>Bacteria</taxon>
        <taxon>Bacillati</taxon>
        <taxon>Bacillota</taxon>
        <taxon>Bacilli</taxon>
        <taxon>Bacillales</taxon>
        <taxon>Paenibacillaceae</taxon>
        <taxon>Paenibacillus</taxon>
    </lineage>
</organism>
<dbReference type="InterPro" id="IPR000189">
    <property type="entry name" value="Transglyc_AS"/>
</dbReference>
<dbReference type="EMBL" id="CP040396">
    <property type="protein sequence ID" value="QCT02204.1"/>
    <property type="molecule type" value="Genomic_DNA"/>
</dbReference>
<dbReference type="Proteomes" id="UP000300879">
    <property type="component" value="Chromosome"/>
</dbReference>
<name>A0A4V1G3S4_9BACL</name>
<reference evidence="3 4" key="1">
    <citation type="submission" date="2019-05" db="EMBL/GenBank/DDBJ databases">
        <authorList>
            <person name="Chen C."/>
        </authorList>
    </citation>
    <scope>NUCLEOTIDE SEQUENCE [LARGE SCALE GENOMIC DNA]</scope>
    <source>
        <strain evidence="3 4">HB172198</strain>
    </source>
</reference>
<proteinExistence type="inferred from homology"/>
<dbReference type="KEGG" id="palo:E6C60_1488"/>
<dbReference type="OrthoDB" id="9815002at2"/>
<sequence>MHVIPLQSDKTVVYSFSAHNADKSSLQTQNTMLPRQSGQTAEFAAVLSQSMDASSMPMPEQPVQLAPGVIWKDGLLWQQLNTDSEVSAIAQSASGIQQASLPYNSGVTAAKEHTTGTSASYDGLIQAAAQRYGVPADLIKAVIDTESSFNPQAVSSAGAKGLMQLMDATARGLGVQDSFDPAQNIDGGTKYLAYQLDRFNGETGMALAAYNAGPGRVSRLGITSDEELLNRLELLPAETQSYIYKVLQSRTKYEVS</sequence>
<dbReference type="PANTHER" id="PTHR37423">
    <property type="entry name" value="SOLUBLE LYTIC MUREIN TRANSGLYCOSYLASE-RELATED"/>
    <property type="match status" value="1"/>
</dbReference>
<dbReference type="SUPFAM" id="SSF53955">
    <property type="entry name" value="Lysozyme-like"/>
    <property type="match status" value="1"/>
</dbReference>
<dbReference type="Pfam" id="PF01464">
    <property type="entry name" value="SLT"/>
    <property type="match status" value="1"/>
</dbReference>